<sequence length="302" mass="31709">MAVHLLALLNEQFTPGVIDRLGAELNESPATIHKAVTGALPTLLGGLTRRVQSTGGSSSILSFLDKGDYGKTPFDVSQALDTEAETQAVAGAGNGFLQQIFDDKLARSTELLSAYSGAKPQSVSTVLGLSGAVLMGVLGRQEQENGLTAHSLQTLLLGQASEFRKAMPDGLDAVSSLLGFEELQTPAGPQTEVQGADNFSGTIVNPNIPKSAEGDRRRENVRWLRWAMVAMAILVIALIVQKFSQNQNSADGISTDSTAQVESDRSEDASAATRQSIQDANGQTADSTAPGALGIRDSTINK</sequence>
<evidence type="ECO:0000256" key="2">
    <source>
        <dbReference type="SAM" id="Phobius"/>
    </source>
</evidence>
<keyword evidence="2" id="KW-0472">Membrane</keyword>
<evidence type="ECO:0000256" key="1">
    <source>
        <dbReference type="SAM" id="MobiDB-lite"/>
    </source>
</evidence>
<dbReference type="EMBL" id="SBLB01000006">
    <property type="protein sequence ID" value="RYC67964.1"/>
    <property type="molecule type" value="Genomic_DNA"/>
</dbReference>
<accession>A0A4Q2UFT0</accession>
<evidence type="ECO:0000313" key="4">
    <source>
        <dbReference type="Proteomes" id="UP000290407"/>
    </source>
</evidence>
<feature type="compositionally biased region" description="Polar residues" evidence="1">
    <location>
        <begin position="187"/>
        <end position="205"/>
    </location>
</feature>
<dbReference type="Proteomes" id="UP000290407">
    <property type="component" value="Unassembled WGS sequence"/>
</dbReference>
<feature type="compositionally biased region" description="Polar residues" evidence="1">
    <location>
        <begin position="249"/>
        <end position="261"/>
    </location>
</feature>
<dbReference type="AlphaFoldDB" id="A0A4Q2UFT0"/>
<dbReference type="Pfam" id="PF06078">
    <property type="entry name" value="DUF937"/>
    <property type="match status" value="1"/>
</dbReference>
<name>A0A4Q2UFT0_9BACT</name>
<dbReference type="RefSeq" id="WP_077921247.1">
    <property type="nucleotide sequence ID" value="NZ_SBLB01000006.1"/>
</dbReference>
<keyword evidence="2" id="KW-0812">Transmembrane</keyword>
<feature type="transmembrane region" description="Helical" evidence="2">
    <location>
        <begin position="223"/>
        <end position="240"/>
    </location>
</feature>
<feature type="region of interest" description="Disordered" evidence="1">
    <location>
        <begin position="249"/>
        <end position="302"/>
    </location>
</feature>
<keyword evidence="4" id="KW-1185">Reference proteome</keyword>
<keyword evidence="2" id="KW-1133">Transmembrane helix</keyword>
<reference evidence="3 4" key="1">
    <citation type="submission" date="2019-01" db="EMBL/GenBank/DDBJ databases">
        <title>Spirosoma flava sp. nov., a propanil-degrading bacterium isolated from herbicide-contaminated soil.</title>
        <authorList>
            <person name="Zhang L."/>
            <person name="Jiang J.-D."/>
        </authorList>
    </citation>
    <scope>NUCLEOTIDE SEQUENCE [LARGE SCALE GENOMIC DNA]</scope>
    <source>
        <strain evidence="3 4">TY50</strain>
    </source>
</reference>
<proteinExistence type="predicted"/>
<protein>
    <submittedName>
        <fullName evidence="3">DUF937 domain-containing protein</fullName>
    </submittedName>
</protein>
<feature type="compositionally biased region" description="Polar residues" evidence="1">
    <location>
        <begin position="272"/>
        <end position="287"/>
    </location>
</feature>
<dbReference type="InterPro" id="IPR009282">
    <property type="entry name" value="DUF937"/>
</dbReference>
<organism evidence="3 4">
    <name type="scientific">Spirosoma sordidisoli</name>
    <dbReference type="NCBI Taxonomy" id="2502893"/>
    <lineage>
        <taxon>Bacteria</taxon>
        <taxon>Pseudomonadati</taxon>
        <taxon>Bacteroidota</taxon>
        <taxon>Cytophagia</taxon>
        <taxon>Cytophagales</taxon>
        <taxon>Cytophagaceae</taxon>
        <taxon>Spirosoma</taxon>
    </lineage>
</organism>
<comment type="caution">
    <text evidence="3">The sequence shown here is derived from an EMBL/GenBank/DDBJ whole genome shotgun (WGS) entry which is preliminary data.</text>
</comment>
<gene>
    <name evidence="3" type="ORF">EQG79_21130</name>
</gene>
<evidence type="ECO:0000313" key="3">
    <source>
        <dbReference type="EMBL" id="RYC67964.1"/>
    </source>
</evidence>
<feature type="region of interest" description="Disordered" evidence="1">
    <location>
        <begin position="187"/>
        <end position="216"/>
    </location>
</feature>